<dbReference type="GO" id="GO:0016020">
    <property type="term" value="C:membrane"/>
    <property type="evidence" value="ECO:0007669"/>
    <property type="project" value="UniProtKB-SubCell"/>
</dbReference>
<evidence type="ECO:0000256" key="5">
    <source>
        <dbReference type="SAM" id="Phobius"/>
    </source>
</evidence>
<feature type="transmembrane region" description="Helical" evidence="5">
    <location>
        <begin position="115"/>
        <end position="134"/>
    </location>
</feature>
<keyword evidence="4 5" id="KW-0472">Membrane</keyword>
<feature type="transmembrane region" description="Helical" evidence="5">
    <location>
        <begin position="6"/>
        <end position="23"/>
    </location>
</feature>
<proteinExistence type="predicted"/>
<evidence type="ECO:0000256" key="2">
    <source>
        <dbReference type="ARBA" id="ARBA00022692"/>
    </source>
</evidence>
<feature type="transmembrane region" description="Helical" evidence="5">
    <location>
        <begin position="154"/>
        <end position="178"/>
    </location>
</feature>
<comment type="caution">
    <text evidence="6">The sequence shown here is derived from an EMBL/GenBank/DDBJ whole genome shotgun (WGS) entry which is preliminary data.</text>
</comment>
<evidence type="ECO:0000313" key="7">
    <source>
        <dbReference type="Proteomes" id="UP001152646"/>
    </source>
</evidence>
<organism evidence="6 7">
    <name type="scientific">Penicillium salamii</name>
    <dbReference type="NCBI Taxonomy" id="1612424"/>
    <lineage>
        <taxon>Eukaryota</taxon>
        <taxon>Fungi</taxon>
        <taxon>Dikarya</taxon>
        <taxon>Ascomycota</taxon>
        <taxon>Pezizomycotina</taxon>
        <taxon>Eurotiomycetes</taxon>
        <taxon>Eurotiomycetidae</taxon>
        <taxon>Eurotiales</taxon>
        <taxon>Aspergillaceae</taxon>
        <taxon>Penicillium</taxon>
    </lineage>
</organism>
<gene>
    <name evidence="6" type="ORF">PSALAMII_LOCUS2337</name>
</gene>
<feature type="transmembrane region" description="Helical" evidence="5">
    <location>
        <begin position="83"/>
        <end position="103"/>
    </location>
</feature>
<evidence type="ECO:0000256" key="1">
    <source>
        <dbReference type="ARBA" id="ARBA00004141"/>
    </source>
</evidence>
<name>A0A9W4IJD0_9EURO</name>
<dbReference type="AlphaFoldDB" id="A0A9W4IJD0"/>
<sequence length="288" mass="32887">MSQILLTTFSIIVTFLVLASFIPQIRHAWLRKEGGRVSLNYLQLNLICSTENLFLAFFFTVNADEDVPIWAHAPRIALDWVNLAQFVGIWILFNFLFVLAVYYSSISRAHKAKRIALYVLFLIISLVPLMIDATTDLFCPSGKVDCSVTSRDPIEFFMALHANILQPVTHALMVLSFYEQARQRTLDLSVTGLKLQSSIFFVSAMLWTFRLHIPWELIGTETPLTPFYIKCIIWLQYVKFSAGADIIFAIGQCTLLRLILRNSCFEATHTATERQRLLGPQQESIENV</sequence>
<dbReference type="Proteomes" id="UP001152646">
    <property type="component" value="Unassembled WGS sequence"/>
</dbReference>
<dbReference type="EMBL" id="CAJVPA010000099">
    <property type="protein sequence ID" value="CAG8318794.1"/>
    <property type="molecule type" value="Genomic_DNA"/>
</dbReference>
<feature type="transmembrane region" description="Helical" evidence="5">
    <location>
        <begin position="44"/>
        <end position="63"/>
    </location>
</feature>
<evidence type="ECO:0000256" key="3">
    <source>
        <dbReference type="ARBA" id="ARBA00022989"/>
    </source>
</evidence>
<evidence type="ECO:0000313" key="6">
    <source>
        <dbReference type="EMBL" id="CAG8318794.1"/>
    </source>
</evidence>
<protein>
    <submittedName>
        <fullName evidence="6">Uncharacterized protein</fullName>
    </submittedName>
</protein>
<dbReference type="Pfam" id="PF04193">
    <property type="entry name" value="PQ-loop"/>
    <property type="match status" value="1"/>
</dbReference>
<keyword evidence="3 5" id="KW-1133">Transmembrane helix</keyword>
<reference evidence="6" key="1">
    <citation type="submission" date="2021-07" db="EMBL/GenBank/DDBJ databases">
        <authorList>
            <person name="Branca A.L. A."/>
        </authorList>
    </citation>
    <scope>NUCLEOTIDE SEQUENCE</scope>
</reference>
<dbReference type="InterPro" id="IPR006603">
    <property type="entry name" value="PQ-loop_rpt"/>
</dbReference>
<keyword evidence="2 5" id="KW-0812">Transmembrane</keyword>
<evidence type="ECO:0000256" key="4">
    <source>
        <dbReference type="ARBA" id="ARBA00023136"/>
    </source>
</evidence>
<comment type="subcellular location">
    <subcellularLocation>
        <location evidence="1">Membrane</location>
        <topology evidence="1">Multi-pass membrane protein</topology>
    </subcellularLocation>
</comment>
<dbReference type="OrthoDB" id="5139341at2759"/>
<accession>A0A9W4IJD0</accession>